<dbReference type="Pfam" id="PF07002">
    <property type="entry name" value="Copine"/>
    <property type="match status" value="1"/>
</dbReference>
<dbReference type="FunFam" id="2.60.40.150:FF:000042">
    <property type="entry name" value="Copine 3"/>
    <property type="match status" value="1"/>
</dbReference>
<dbReference type="SUPFAM" id="SSF53300">
    <property type="entry name" value="vWA-like"/>
    <property type="match status" value="1"/>
</dbReference>
<name>A0A9P1N430_9PELO</name>
<comment type="similarity">
    <text evidence="4">Belongs to the copine family.</text>
</comment>
<proteinExistence type="inferred from homology"/>
<dbReference type="GO" id="GO:0071277">
    <property type="term" value="P:cellular response to calcium ion"/>
    <property type="evidence" value="ECO:0007669"/>
    <property type="project" value="TreeGrafter"/>
</dbReference>
<feature type="domain" description="C2" evidence="13">
    <location>
        <begin position="1"/>
        <end position="137"/>
    </location>
</feature>
<keyword evidence="16" id="KW-1185">Reference proteome</keyword>
<dbReference type="InterPro" id="IPR035892">
    <property type="entry name" value="C2_domain_sf"/>
</dbReference>
<evidence type="ECO:0000256" key="12">
    <source>
        <dbReference type="SAM" id="MobiDB-lite"/>
    </source>
</evidence>
<evidence type="ECO:0000256" key="10">
    <source>
        <dbReference type="ARBA" id="ARBA00023136"/>
    </source>
</evidence>
<evidence type="ECO:0000256" key="9">
    <source>
        <dbReference type="ARBA" id="ARBA00022837"/>
    </source>
</evidence>
<keyword evidence="7" id="KW-0479">Metal-binding</keyword>
<dbReference type="AlphaFoldDB" id="A0A9P1N430"/>
<evidence type="ECO:0000259" key="14">
    <source>
        <dbReference type="PROSITE" id="PS50234"/>
    </source>
</evidence>
<dbReference type="GO" id="GO:0046872">
    <property type="term" value="F:metal ion binding"/>
    <property type="evidence" value="ECO:0007669"/>
    <property type="project" value="UniProtKB-KW"/>
</dbReference>
<dbReference type="InterPro" id="IPR010734">
    <property type="entry name" value="Copine_C"/>
</dbReference>
<dbReference type="GO" id="GO:0005544">
    <property type="term" value="F:calcium-dependent phospholipid binding"/>
    <property type="evidence" value="ECO:0007669"/>
    <property type="project" value="InterPro"/>
</dbReference>
<keyword evidence="9" id="KW-0106">Calcium</keyword>
<dbReference type="CDD" id="cd04047">
    <property type="entry name" value="C2B_Copine"/>
    <property type="match status" value="1"/>
</dbReference>
<keyword evidence="10" id="KW-0472">Membrane</keyword>
<evidence type="ECO:0008006" key="17">
    <source>
        <dbReference type="Google" id="ProtNLM"/>
    </source>
</evidence>
<evidence type="ECO:0000256" key="1">
    <source>
        <dbReference type="ARBA" id="ARBA00004123"/>
    </source>
</evidence>
<comment type="caution">
    <text evidence="15">The sequence shown here is derived from an EMBL/GenBank/DDBJ whole genome shotgun (WGS) entry which is preliminary data.</text>
</comment>
<evidence type="ECO:0000256" key="4">
    <source>
        <dbReference type="ARBA" id="ARBA00009048"/>
    </source>
</evidence>
<comment type="subcellular location">
    <subcellularLocation>
        <location evidence="2">Cell membrane</location>
    </subcellularLocation>
    <subcellularLocation>
        <location evidence="3">Cytoplasm</location>
    </subcellularLocation>
    <subcellularLocation>
        <location evidence="1">Nucleus</location>
    </subcellularLocation>
</comment>
<keyword evidence="11" id="KW-0539">Nucleus</keyword>
<dbReference type="Pfam" id="PF00168">
    <property type="entry name" value="C2"/>
    <property type="match status" value="2"/>
</dbReference>
<dbReference type="PROSITE" id="PS50004">
    <property type="entry name" value="C2"/>
    <property type="match status" value="2"/>
</dbReference>
<dbReference type="InterPro" id="IPR045052">
    <property type="entry name" value="Copine"/>
</dbReference>
<feature type="domain" description="C2" evidence="13">
    <location>
        <begin position="155"/>
        <end position="278"/>
    </location>
</feature>
<dbReference type="CDD" id="cd04048">
    <property type="entry name" value="C2A_Copine"/>
    <property type="match status" value="1"/>
</dbReference>
<dbReference type="PANTHER" id="PTHR10857">
    <property type="entry name" value="COPINE"/>
    <property type="match status" value="1"/>
</dbReference>
<dbReference type="OrthoDB" id="5855668at2759"/>
<sequence>MISQDLGETRPKTNVRLNISANNLKDLDVFTKSDPICVVFEKIGGAKGSAKITQKTWKDHNWIEKGRTEMIKNDLNPSFMKTIQIPYFFEENQLLRFELFDVDDEKNVSNFESHDFLGRFECTLAEIVSYSNLKAHLGKEDEIGRRWRSGDKASKNGSITIRAEEDEKCETFKFKISGVSLDKKDFFGKSDPYLLFRRKFEDGNWRTVHKTEIRKNTLNPDWTPISLNLKSLCGGDLNQPITIECFDWDSWKKDDLIGICQFTINQLITENPDLELINERKKSKRSYKNSGILKFINPQIIIEPTFLDYLAGGTQLDFAVAVDFTASNGQISLPSSLHYVSNEKPNQYEIALLSCLQICQHYNSRKTFDAFGFGAKISPNPQVQNVFHLNLNPDNPEVSGIRGVLTAYRQALHRVQLYGPTNFAPIIDRIAQKAAEMLVEDSRRYQILLIITDGIISDMMNTIKTIINASGLPLSIIIIGVGNEDFDKMHELDSDNRLLEQDSRIAQRDIVQFVTLRQFLNNGQGQWLDPDIVMRNLAREVLQEIPEQLVGYMKMRGISPRDPSTPWQRQSPPPEYDPHLDQVSSSTISPRNVNIGFVVG</sequence>
<evidence type="ECO:0000256" key="8">
    <source>
        <dbReference type="ARBA" id="ARBA00022737"/>
    </source>
</evidence>
<dbReference type="Proteomes" id="UP001152747">
    <property type="component" value="Unassembled WGS sequence"/>
</dbReference>
<dbReference type="InterPro" id="IPR036465">
    <property type="entry name" value="vWFA_dom_sf"/>
</dbReference>
<evidence type="ECO:0000313" key="15">
    <source>
        <dbReference type="EMBL" id="CAI5447175.1"/>
    </source>
</evidence>
<organism evidence="15 16">
    <name type="scientific">Caenorhabditis angaria</name>
    <dbReference type="NCBI Taxonomy" id="860376"/>
    <lineage>
        <taxon>Eukaryota</taxon>
        <taxon>Metazoa</taxon>
        <taxon>Ecdysozoa</taxon>
        <taxon>Nematoda</taxon>
        <taxon>Chromadorea</taxon>
        <taxon>Rhabditida</taxon>
        <taxon>Rhabditina</taxon>
        <taxon>Rhabditomorpha</taxon>
        <taxon>Rhabditoidea</taxon>
        <taxon>Rhabditidae</taxon>
        <taxon>Peloderinae</taxon>
        <taxon>Caenorhabditis</taxon>
    </lineage>
</organism>
<dbReference type="FunFam" id="2.60.40.150:FF:000260">
    <property type="entry name" value="Nicotinic receptor-associated protein 1"/>
    <property type="match status" value="1"/>
</dbReference>
<dbReference type="InterPro" id="IPR000008">
    <property type="entry name" value="C2_dom"/>
</dbReference>
<keyword evidence="8" id="KW-0677">Repeat</keyword>
<feature type="region of interest" description="Disordered" evidence="12">
    <location>
        <begin position="560"/>
        <end position="587"/>
    </location>
</feature>
<dbReference type="PROSITE" id="PS50234">
    <property type="entry name" value="VWFA"/>
    <property type="match status" value="1"/>
</dbReference>
<dbReference type="SMART" id="SM00327">
    <property type="entry name" value="VWA"/>
    <property type="match status" value="1"/>
</dbReference>
<keyword evidence="5" id="KW-1003">Cell membrane</keyword>
<protein>
    <recommendedName>
        <fullName evidence="17">C2 domain-containing protein</fullName>
    </recommendedName>
</protein>
<dbReference type="GO" id="GO:0005634">
    <property type="term" value="C:nucleus"/>
    <property type="evidence" value="ECO:0007669"/>
    <property type="project" value="UniProtKB-SubCell"/>
</dbReference>
<dbReference type="InterPro" id="IPR037768">
    <property type="entry name" value="C2B_Copine"/>
</dbReference>
<evidence type="ECO:0000256" key="2">
    <source>
        <dbReference type="ARBA" id="ARBA00004236"/>
    </source>
</evidence>
<evidence type="ECO:0000259" key="13">
    <source>
        <dbReference type="PROSITE" id="PS50004"/>
    </source>
</evidence>
<evidence type="ECO:0000256" key="6">
    <source>
        <dbReference type="ARBA" id="ARBA00022490"/>
    </source>
</evidence>
<evidence type="ECO:0000256" key="3">
    <source>
        <dbReference type="ARBA" id="ARBA00004496"/>
    </source>
</evidence>
<dbReference type="Gene3D" id="2.60.40.150">
    <property type="entry name" value="C2 domain"/>
    <property type="match status" value="2"/>
</dbReference>
<gene>
    <name evidence="15" type="ORF">CAMP_LOCUS9812</name>
</gene>
<dbReference type="EMBL" id="CANHGI010000004">
    <property type="protein sequence ID" value="CAI5447175.1"/>
    <property type="molecule type" value="Genomic_DNA"/>
</dbReference>
<dbReference type="PANTHER" id="PTHR10857:SF106">
    <property type="entry name" value="C2 DOMAIN-CONTAINING PROTEIN"/>
    <property type="match status" value="1"/>
</dbReference>
<evidence type="ECO:0000256" key="7">
    <source>
        <dbReference type="ARBA" id="ARBA00022723"/>
    </source>
</evidence>
<dbReference type="SUPFAM" id="SSF49562">
    <property type="entry name" value="C2 domain (Calcium/lipid-binding domain, CaLB)"/>
    <property type="match status" value="2"/>
</dbReference>
<dbReference type="InterPro" id="IPR002035">
    <property type="entry name" value="VWF_A"/>
</dbReference>
<dbReference type="SMART" id="SM00239">
    <property type="entry name" value="C2"/>
    <property type="match status" value="2"/>
</dbReference>
<evidence type="ECO:0000256" key="5">
    <source>
        <dbReference type="ARBA" id="ARBA00022475"/>
    </source>
</evidence>
<feature type="domain" description="VWFA" evidence="14">
    <location>
        <begin position="317"/>
        <end position="523"/>
    </location>
</feature>
<accession>A0A9P1N430</accession>
<evidence type="ECO:0000256" key="11">
    <source>
        <dbReference type="ARBA" id="ARBA00023242"/>
    </source>
</evidence>
<dbReference type="GO" id="GO:0005737">
    <property type="term" value="C:cytoplasm"/>
    <property type="evidence" value="ECO:0007669"/>
    <property type="project" value="UniProtKB-SubCell"/>
</dbReference>
<keyword evidence="6" id="KW-0963">Cytoplasm</keyword>
<evidence type="ECO:0000313" key="16">
    <source>
        <dbReference type="Proteomes" id="UP001152747"/>
    </source>
</evidence>
<reference evidence="15" key="1">
    <citation type="submission" date="2022-11" db="EMBL/GenBank/DDBJ databases">
        <authorList>
            <person name="Kikuchi T."/>
        </authorList>
    </citation>
    <scope>NUCLEOTIDE SEQUENCE</scope>
    <source>
        <strain evidence="15">PS1010</strain>
    </source>
</reference>
<dbReference type="GO" id="GO:0005886">
    <property type="term" value="C:plasma membrane"/>
    <property type="evidence" value="ECO:0007669"/>
    <property type="project" value="UniProtKB-SubCell"/>
</dbReference>